<dbReference type="AlphaFoldDB" id="A0AAQ3R8K4"/>
<dbReference type="Proteomes" id="UP001303373">
    <property type="component" value="Chromosome 3"/>
</dbReference>
<organism evidence="2 3">
    <name type="scientific">Acrodontium crateriforme</name>
    <dbReference type="NCBI Taxonomy" id="150365"/>
    <lineage>
        <taxon>Eukaryota</taxon>
        <taxon>Fungi</taxon>
        <taxon>Dikarya</taxon>
        <taxon>Ascomycota</taxon>
        <taxon>Pezizomycotina</taxon>
        <taxon>Dothideomycetes</taxon>
        <taxon>Dothideomycetidae</taxon>
        <taxon>Mycosphaerellales</taxon>
        <taxon>Teratosphaeriaceae</taxon>
        <taxon>Acrodontium</taxon>
    </lineage>
</organism>
<feature type="compositionally biased region" description="Basic and acidic residues" evidence="1">
    <location>
        <begin position="73"/>
        <end position="103"/>
    </location>
</feature>
<evidence type="ECO:0000256" key="1">
    <source>
        <dbReference type="SAM" id="MobiDB-lite"/>
    </source>
</evidence>
<keyword evidence="3" id="KW-1185">Reference proteome</keyword>
<proteinExistence type="predicted"/>
<protein>
    <submittedName>
        <fullName evidence="2">Uncharacterized protein</fullName>
    </submittedName>
</protein>
<sequence>MIHPSLVISFDPFTRFGFSSHNSNPVVLRNLNKMPSSKGQPTDPELREEVKEEVKAEEKGGGAGTWSAWKAGEMARRYEARGGDYDDTGDNKNKAQKGQPEKK</sequence>
<evidence type="ECO:0000313" key="2">
    <source>
        <dbReference type="EMBL" id="WPG99655.1"/>
    </source>
</evidence>
<name>A0AAQ3R8K4_9PEZI</name>
<feature type="region of interest" description="Disordered" evidence="1">
    <location>
        <begin position="31"/>
        <end position="103"/>
    </location>
</feature>
<dbReference type="EMBL" id="CP138582">
    <property type="protein sequence ID" value="WPG99655.1"/>
    <property type="molecule type" value="Genomic_DNA"/>
</dbReference>
<feature type="compositionally biased region" description="Basic and acidic residues" evidence="1">
    <location>
        <begin position="44"/>
        <end position="60"/>
    </location>
</feature>
<reference evidence="2 3" key="1">
    <citation type="submission" date="2023-11" db="EMBL/GenBank/DDBJ databases">
        <title>An acidophilic fungus is an integral part of prey digestion in a carnivorous sundew plant.</title>
        <authorList>
            <person name="Tsai I.J."/>
        </authorList>
    </citation>
    <scope>NUCLEOTIDE SEQUENCE [LARGE SCALE GENOMIC DNA]</scope>
    <source>
        <strain evidence="2">169a</strain>
    </source>
</reference>
<accession>A0AAQ3R8K4</accession>
<evidence type="ECO:0000313" key="3">
    <source>
        <dbReference type="Proteomes" id="UP001303373"/>
    </source>
</evidence>
<gene>
    <name evidence="2" type="ORF">R9X50_00247400</name>
</gene>